<gene>
    <name evidence="3" type="ORF">ACFP1K_21355</name>
</gene>
<dbReference type="GO" id="GO:0016787">
    <property type="term" value="F:hydrolase activity"/>
    <property type="evidence" value="ECO:0007669"/>
    <property type="project" value="UniProtKB-KW"/>
</dbReference>
<dbReference type="EMBL" id="JBHSRF010000032">
    <property type="protein sequence ID" value="MFC6083728.1"/>
    <property type="molecule type" value="Genomic_DNA"/>
</dbReference>
<organism evidence="3 4">
    <name type="scientific">Sphaerisporangium aureirubrum</name>
    <dbReference type="NCBI Taxonomy" id="1544736"/>
    <lineage>
        <taxon>Bacteria</taxon>
        <taxon>Bacillati</taxon>
        <taxon>Actinomycetota</taxon>
        <taxon>Actinomycetes</taxon>
        <taxon>Streptosporangiales</taxon>
        <taxon>Streptosporangiaceae</taxon>
        <taxon>Sphaerisporangium</taxon>
    </lineage>
</organism>
<feature type="domain" description="SGNH hydrolase-type esterase" evidence="2">
    <location>
        <begin position="33"/>
        <end position="266"/>
    </location>
</feature>
<evidence type="ECO:0000256" key="1">
    <source>
        <dbReference type="SAM" id="SignalP"/>
    </source>
</evidence>
<reference evidence="4" key="1">
    <citation type="journal article" date="2019" name="Int. J. Syst. Evol. Microbiol.">
        <title>The Global Catalogue of Microorganisms (GCM) 10K type strain sequencing project: providing services to taxonomists for standard genome sequencing and annotation.</title>
        <authorList>
            <consortium name="The Broad Institute Genomics Platform"/>
            <consortium name="The Broad Institute Genome Sequencing Center for Infectious Disease"/>
            <person name="Wu L."/>
            <person name="Ma J."/>
        </authorList>
    </citation>
    <scope>NUCLEOTIDE SEQUENCE [LARGE SCALE GENOMIC DNA]</scope>
    <source>
        <strain evidence="4">JCM 30346</strain>
    </source>
</reference>
<dbReference type="Gene3D" id="3.40.50.1110">
    <property type="entry name" value="SGNH hydrolase"/>
    <property type="match status" value="1"/>
</dbReference>
<evidence type="ECO:0000313" key="3">
    <source>
        <dbReference type="EMBL" id="MFC6083728.1"/>
    </source>
</evidence>
<dbReference type="EC" id="3.1.-.-" evidence="3"/>
<dbReference type="InterPro" id="IPR036514">
    <property type="entry name" value="SGNH_hydro_sf"/>
</dbReference>
<dbReference type="PANTHER" id="PTHR37981">
    <property type="entry name" value="LIPASE 2"/>
    <property type="match status" value="1"/>
</dbReference>
<evidence type="ECO:0000259" key="2">
    <source>
        <dbReference type="Pfam" id="PF13472"/>
    </source>
</evidence>
<dbReference type="InterPro" id="IPR037460">
    <property type="entry name" value="SEST-like"/>
</dbReference>
<feature type="chain" id="PRO_5045653745" evidence="1">
    <location>
        <begin position="26"/>
        <end position="287"/>
    </location>
</feature>
<accession>A0ABW1NK56</accession>
<protein>
    <submittedName>
        <fullName evidence="3">SGNH/GDSL hydrolase family protein</fullName>
        <ecNumber evidence="3">3.1.-.-</ecNumber>
    </submittedName>
</protein>
<dbReference type="CDD" id="cd01823">
    <property type="entry name" value="SEST_like"/>
    <property type="match status" value="1"/>
</dbReference>
<dbReference type="Proteomes" id="UP001596137">
    <property type="component" value="Unassembled WGS sequence"/>
</dbReference>
<keyword evidence="4" id="KW-1185">Reference proteome</keyword>
<sequence>MPLRWSGAVLAALLAIVTTGTPAAADRPLRYVALGDSSAAGPLIPNQIDATCLRSDRGWPQVLAPRLGAVLTNVTCSGARTPDLAGRQFGTVAPQFDALRRDTDLVTLAIGANDINMGAAFVTCAQPGPVPTGPTCQERYTVDGVDQFAARIDETAPKVAAALEEIHRRSPRAHVVVVGYLTYWRPGGCYPGDPYTPADADYLQATADRVMAMLARQARAHDAVYADIRTPSARHGLCEPPARRWLEGAVPAAPAYPYHPNATGMAHAAAIVSKAVKDCDRHRCPRL</sequence>
<dbReference type="PANTHER" id="PTHR37981:SF1">
    <property type="entry name" value="SGNH HYDROLASE-TYPE ESTERASE DOMAIN-CONTAINING PROTEIN"/>
    <property type="match status" value="1"/>
</dbReference>
<keyword evidence="3" id="KW-0378">Hydrolase</keyword>
<proteinExistence type="predicted"/>
<dbReference type="InterPro" id="IPR013830">
    <property type="entry name" value="SGNH_hydro"/>
</dbReference>
<feature type="signal peptide" evidence="1">
    <location>
        <begin position="1"/>
        <end position="25"/>
    </location>
</feature>
<dbReference type="Pfam" id="PF13472">
    <property type="entry name" value="Lipase_GDSL_2"/>
    <property type="match status" value="1"/>
</dbReference>
<dbReference type="SUPFAM" id="SSF52266">
    <property type="entry name" value="SGNH hydrolase"/>
    <property type="match status" value="1"/>
</dbReference>
<keyword evidence="1" id="KW-0732">Signal</keyword>
<comment type="caution">
    <text evidence="3">The sequence shown here is derived from an EMBL/GenBank/DDBJ whole genome shotgun (WGS) entry which is preliminary data.</text>
</comment>
<evidence type="ECO:0000313" key="4">
    <source>
        <dbReference type="Proteomes" id="UP001596137"/>
    </source>
</evidence>
<dbReference type="RefSeq" id="WP_380756018.1">
    <property type="nucleotide sequence ID" value="NZ_JBHSRF010000032.1"/>
</dbReference>
<name>A0ABW1NK56_9ACTN</name>